<name>A0A9Q3D2J8_9BASI</name>
<organism evidence="1 2">
    <name type="scientific">Austropuccinia psidii MF-1</name>
    <dbReference type="NCBI Taxonomy" id="1389203"/>
    <lineage>
        <taxon>Eukaryota</taxon>
        <taxon>Fungi</taxon>
        <taxon>Dikarya</taxon>
        <taxon>Basidiomycota</taxon>
        <taxon>Pucciniomycotina</taxon>
        <taxon>Pucciniomycetes</taxon>
        <taxon>Pucciniales</taxon>
        <taxon>Sphaerophragmiaceae</taxon>
        <taxon>Austropuccinia</taxon>
    </lineage>
</organism>
<gene>
    <name evidence="1" type="ORF">O181_033983</name>
</gene>
<proteinExistence type="predicted"/>
<comment type="caution">
    <text evidence="1">The sequence shown here is derived from an EMBL/GenBank/DDBJ whole genome shotgun (WGS) entry which is preliminary data.</text>
</comment>
<keyword evidence="2" id="KW-1185">Reference proteome</keyword>
<evidence type="ECO:0000313" key="2">
    <source>
        <dbReference type="Proteomes" id="UP000765509"/>
    </source>
</evidence>
<reference evidence="1" key="1">
    <citation type="submission" date="2021-03" db="EMBL/GenBank/DDBJ databases">
        <title>Draft genome sequence of rust myrtle Austropuccinia psidii MF-1, a brazilian biotype.</title>
        <authorList>
            <person name="Quecine M.C."/>
            <person name="Pachon D.M.R."/>
            <person name="Bonatelli M.L."/>
            <person name="Correr F.H."/>
            <person name="Franceschini L.M."/>
            <person name="Leite T.F."/>
            <person name="Margarido G.R.A."/>
            <person name="Almeida C.A."/>
            <person name="Ferrarezi J.A."/>
            <person name="Labate C.A."/>
        </authorList>
    </citation>
    <scope>NUCLEOTIDE SEQUENCE</scope>
    <source>
        <strain evidence="1">MF-1</strain>
    </source>
</reference>
<sequence length="110" mass="12571">MDLVEIHPTVSSFQGMQERSRNNTLRCMEDSFVYSKDKWDKSNATPDFKLEDLVLVSTTNFKNIKGCKKLQDFFAGPFVIKALHGESSVKVKLSEKLSNKHPTFPLSFKL</sequence>
<dbReference type="EMBL" id="AVOT02012493">
    <property type="protein sequence ID" value="MBW0494268.1"/>
    <property type="molecule type" value="Genomic_DNA"/>
</dbReference>
<evidence type="ECO:0000313" key="1">
    <source>
        <dbReference type="EMBL" id="MBW0494268.1"/>
    </source>
</evidence>
<dbReference type="OrthoDB" id="3929326at2759"/>
<dbReference type="Proteomes" id="UP000765509">
    <property type="component" value="Unassembled WGS sequence"/>
</dbReference>
<dbReference type="AlphaFoldDB" id="A0A9Q3D2J8"/>
<protein>
    <submittedName>
        <fullName evidence="1">Uncharacterized protein</fullName>
    </submittedName>
</protein>
<accession>A0A9Q3D2J8</accession>